<evidence type="ECO:0000313" key="2">
    <source>
        <dbReference type="EMBL" id="SEG35566.1"/>
    </source>
</evidence>
<dbReference type="Proteomes" id="UP000236737">
    <property type="component" value="Unassembled WGS sequence"/>
</dbReference>
<keyword evidence="3" id="KW-1185">Reference proteome</keyword>
<feature type="domain" description="HipA-like kinase" evidence="1">
    <location>
        <begin position="16"/>
        <end position="231"/>
    </location>
</feature>
<protein>
    <recommendedName>
        <fullName evidence="1">HipA-like kinase domain-containing protein</fullName>
    </recommendedName>
</protein>
<evidence type="ECO:0000259" key="1">
    <source>
        <dbReference type="Pfam" id="PF20613"/>
    </source>
</evidence>
<proteinExistence type="predicted"/>
<organism evidence="2 3">
    <name type="scientific">Flavobacterium urumqiense</name>
    <dbReference type="NCBI Taxonomy" id="935224"/>
    <lineage>
        <taxon>Bacteria</taxon>
        <taxon>Pseudomonadati</taxon>
        <taxon>Bacteroidota</taxon>
        <taxon>Flavobacteriia</taxon>
        <taxon>Flavobacteriales</taxon>
        <taxon>Flavobacteriaceae</taxon>
        <taxon>Flavobacterium</taxon>
    </lineage>
</organism>
<dbReference type="EMBL" id="FNVP01000010">
    <property type="protein sequence ID" value="SEG35566.1"/>
    <property type="molecule type" value="Genomic_DNA"/>
</dbReference>
<sequence>MEKIPQLRTVNVTRYITPLREGGSLPALAEADDDFKYVLKFKGAGHGVKALIAELIGGEIARVLNLKMPELVYANLDEAFGRSEADEEIQDLLQGSQGLNLALHFLSGAITFDPVVTVVDAKLASQIVWLDAFITNVDRTFRNTNMLIWHKELWLIDHGASLYFHHSWTNWKNHAQSPFALIKDHVLLPQASLLQETDAIFKEILTDQVLQSIVNLIPEEWLQWEDTEETPEAIREVYFQFLSIRLNHSEIFINEAQNARETLI</sequence>
<name>A0A1H5ZJH0_9FLAO</name>
<dbReference type="OrthoDB" id="9786330at2"/>
<evidence type="ECO:0000313" key="3">
    <source>
        <dbReference type="Proteomes" id="UP000236737"/>
    </source>
</evidence>
<gene>
    <name evidence="2" type="ORF">SAMN04488130_11057</name>
</gene>
<dbReference type="InterPro" id="IPR046748">
    <property type="entry name" value="HipA_2"/>
</dbReference>
<dbReference type="Pfam" id="PF20613">
    <property type="entry name" value="HipA_2"/>
    <property type="match status" value="1"/>
</dbReference>
<dbReference type="AlphaFoldDB" id="A0A1H5ZJH0"/>
<reference evidence="3" key="1">
    <citation type="submission" date="2016-10" db="EMBL/GenBank/DDBJ databases">
        <authorList>
            <person name="Varghese N."/>
            <person name="Submissions S."/>
        </authorList>
    </citation>
    <scope>NUCLEOTIDE SEQUENCE [LARGE SCALE GENOMIC DNA]</scope>
    <source>
        <strain evidence="3">CGMCC 1.9230</strain>
    </source>
</reference>
<accession>A0A1H5ZJH0</accession>
<dbReference type="RefSeq" id="WP_104000450.1">
    <property type="nucleotide sequence ID" value="NZ_FNVP01000010.1"/>
</dbReference>